<dbReference type="OrthoDB" id="5295562at2"/>
<comment type="caution">
    <text evidence="4">The sequence shown here is derived from an EMBL/GenBank/DDBJ whole genome shotgun (WGS) entry which is preliminary data.</text>
</comment>
<evidence type="ECO:0000313" key="4">
    <source>
        <dbReference type="EMBL" id="TFZ05843.1"/>
    </source>
</evidence>
<evidence type="ECO:0000256" key="2">
    <source>
        <dbReference type="RuleBase" id="RU003616"/>
    </source>
</evidence>
<evidence type="ECO:0000256" key="1">
    <source>
        <dbReference type="PROSITE-ProRule" id="PRU00285"/>
    </source>
</evidence>
<dbReference type="InterPro" id="IPR031107">
    <property type="entry name" value="Small_HSP"/>
</dbReference>
<accession>A0A4Z0C2T2</accession>
<dbReference type="SUPFAM" id="SSF49764">
    <property type="entry name" value="HSP20-like chaperones"/>
    <property type="match status" value="1"/>
</dbReference>
<protein>
    <submittedName>
        <fullName evidence="4">Hsp20/alpha crystallin family protein</fullName>
    </submittedName>
</protein>
<keyword evidence="5" id="KW-1185">Reference proteome</keyword>
<dbReference type="InterPro" id="IPR002068">
    <property type="entry name" value="A-crystallin/Hsp20_dom"/>
</dbReference>
<organism evidence="4 5">
    <name type="scientific">Ramlibacter henchirensis</name>
    <dbReference type="NCBI Taxonomy" id="204072"/>
    <lineage>
        <taxon>Bacteria</taxon>
        <taxon>Pseudomonadati</taxon>
        <taxon>Pseudomonadota</taxon>
        <taxon>Betaproteobacteria</taxon>
        <taxon>Burkholderiales</taxon>
        <taxon>Comamonadaceae</taxon>
        <taxon>Ramlibacter</taxon>
    </lineage>
</organism>
<comment type="similarity">
    <text evidence="1 2">Belongs to the small heat shock protein (HSP20) family.</text>
</comment>
<dbReference type="AlphaFoldDB" id="A0A4Z0C2T2"/>
<dbReference type="PROSITE" id="PS01031">
    <property type="entry name" value="SHSP"/>
    <property type="match status" value="1"/>
</dbReference>
<reference evidence="4 5" key="1">
    <citation type="submission" date="2019-03" db="EMBL/GenBank/DDBJ databases">
        <title>Ramlibacter henchirensis DSM 14656, whole genome shotgun sequence.</title>
        <authorList>
            <person name="Zhang X."/>
            <person name="Feng G."/>
            <person name="Zhu H."/>
        </authorList>
    </citation>
    <scope>NUCLEOTIDE SEQUENCE [LARGE SCALE GENOMIC DNA]</scope>
    <source>
        <strain evidence="4 5">DSM 14656</strain>
    </source>
</reference>
<dbReference type="InterPro" id="IPR008978">
    <property type="entry name" value="HSP20-like_chaperone"/>
</dbReference>
<dbReference type="CDD" id="cd06464">
    <property type="entry name" value="ACD_sHsps-like"/>
    <property type="match status" value="1"/>
</dbReference>
<gene>
    <name evidence="4" type="ORF">EZ313_04090</name>
</gene>
<dbReference type="Proteomes" id="UP000298180">
    <property type="component" value="Unassembled WGS sequence"/>
</dbReference>
<dbReference type="RefSeq" id="WP_135261927.1">
    <property type="nucleotide sequence ID" value="NZ_SMLM01000001.1"/>
</dbReference>
<dbReference type="PANTHER" id="PTHR11527">
    <property type="entry name" value="HEAT-SHOCK PROTEIN 20 FAMILY MEMBER"/>
    <property type="match status" value="1"/>
</dbReference>
<dbReference type="Gene3D" id="2.60.40.790">
    <property type="match status" value="1"/>
</dbReference>
<evidence type="ECO:0000259" key="3">
    <source>
        <dbReference type="PROSITE" id="PS01031"/>
    </source>
</evidence>
<evidence type="ECO:0000313" key="5">
    <source>
        <dbReference type="Proteomes" id="UP000298180"/>
    </source>
</evidence>
<dbReference type="EMBL" id="SMLM01000001">
    <property type="protein sequence ID" value="TFZ05843.1"/>
    <property type="molecule type" value="Genomic_DNA"/>
</dbReference>
<feature type="domain" description="SHSP" evidence="3">
    <location>
        <begin position="37"/>
        <end position="149"/>
    </location>
</feature>
<name>A0A4Z0C2T2_9BURK</name>
<sequence length="149" mass="16374">MLHPAFRPATDVFGELNRLQSVLDQVFRPFERSSIRALAGSAFPVINVGATAEAVEIMALAPGLDPSSLQVTADRGLLIVAGERKSELPEGREGVSVYAQERFTGSFRRVVSLPEDADPARIEAKYRDGILRITVAKRESSRPRRIDVQ</sequence>
<dbReference type="Pfam" id="PF00011">
    <property type="entry name" value="HSP20"/>
    <property type="match status" value="1"/>
</dbReference>
<proteinExistence type="inferred from homology"/>